<keyword evidence="2" id="KW-1185">Reference proteome</keyword>
<evidence type="ECO:0000313" key="2">
    <source>
        <dbReference type="Proteomes" id="UP001472677"/>
    </source>
</evidence>
<sequence length="139" mass="14852">MGTSASLVTNAEKETLQEVGNNLFLAAPLQPEEKDVPPLFVSAKLSDVASSSNSVSVLQAFAPAIEAKKGGPSNESNGEKTLPPEKRAAVHFKFRAGKKILGEPLDLCLQKKGSLLSIALPLAWILLKHIVENLNLNRV</sequence>
<reference evidence="1 2" key="1">
    <citation type="journal article" date="2024" name="G3 (Bethesda)">
        <title>Genome assembly of Hibiscus sabdariffa L. provides insights into metabolisms of medicinal natural products.</title>
        <authorList>
            <person name="Kim T."/>
        </authorList>
    </citation>
    <scope>NUCLEOTIDE SEQUENCE [LARGE SCALE GENOMIC DNA]</scope>
    <source>
        <strain evidence="1">TK-2024</strain>
        <tissue evidence="1">Old leaves</tissue>
    </source>
</reference>
<name>A0ABR1ZYK0_9ROSI</name>
<dbReference type="InterPro" id="IPR037818">
    <property type="entry name" value="TAF8"/>
</dbReference>
<dbReference type="Proteomes" id="UP001472677">
    <property type="component" value="Unassembled WGS sequence"/>
</dbReference>
<accession>A0ABR1ZYK0</accession>
<dbReference type="PANTHER" id="PTHR46338">
    <property type="entry name" value="TRANSCRIPTION INITIATION FACTOR TFIID SUBUNIT 8"/>
    <property type="match status" value="1"/>
</dbReference>
<protein>
    <submittedName>
        <fullName evidence="1">Uncharacterized protein</fullName>
    </submittedName>
</protein>
<gene>
    <name evidence="1" type="ORF">V6N12_003504</name>
</gene>
<evidence type="ECO:0000313" key="1">
    <source>
        <dbReference type="EMBL" id="KAK8485799.1"/>
    </source>
</evidence>
<comment type="caution">
    <text evidence="1">The sequence shown here is derived from an EMBL/GenBank/DDBJ whole genome shotgun (WGS) entry which is preliminary data.</text>
</comment>
<dbReference type="EMBL" id="JBBPBM010001248">
    <property type="protein sequence ID" value="KAK8485799.1"/>
    <property type="molecule type" value="Genomic_DNA"/>
</dbReference>
<proteinExistence type="predicted"/>
<dbReference type="PANTHER" id="PTHR46338:SF1">
    <property type="entry name" value="TRANSCRIPTION INITIATION FACTOR TFIID SUBUNIT 8"/>
    <property type="match status" value="1"/>
</dbReference>
<organism evidence="1 2">
    <name type="scientific">Hibiscus sabdariffa</name>
    <name type="common">roselle</name>
    <dbReference type="NCBI Taxonomy" id="183260"/>
    <lineage>
        <taxon>Eukaryota</taxon>
        <taxon>Viridiplantae</taxon>
        <taxon>Streptophyta</taxon>
        <taxon>Embryophyta</taxon>
        <taxon>Tracheophyta</taxon>
        <taxon>Spermatophyta</taxon>
        <taxon>Magnoliopsida</taxon>
        <taxon>eudicotyledons</taxon>
        <taxon>Gunneridae</taxon>
        <taxon>Pentapetalae</taxon>
        <taxon>rosids</taxon>
        <taxon>malvids</taxon>
        <taxon>Malvales</taxon>
        <taxon>Malvaceae</taxon>
        <taxon>Malvoideae</taxon>
        <taxon>Hibiscus</taxon>
    </lineage>
</organism>